<gene>
    <name evidence="1" type="ORF">M9Y10_001511</name>
</gene>
<name>A0ABR2L8Z2_9EUKA</name>
<reference evidence="1 2" key="1">
    <citation type="submission" date="2024-04" db="EMBL/GenBank/DDBJ databases">
        <title>Tritrichomonas musculus Genome.</title>
        <authorList>
            <person name="Alves-Ferreira E."/>
            <person name="Grigg M."/>
            <person name="Lorenzi H."/>
            <person name="Galac M."/>
        </authorList>
    </citation>
    <scope>NUCLEOTIDE SEQUENCE [LARGE SCALE GENOMIC DNA]</scope>
    <source>
        <strain evidence="1 2">EAF2021</strain>
    </source>
</reference>
<keyword evidence="2" id="KW-1185">Reference proteome</keyword>
<dbReference type="Proteomes" id="UP001470230">
    <property type="component" value="Unassembled WGS sequence"/>
</dbReference>
<comment type="caution">
    <text evidence="1">The sequence shown here is derived from an EMBL/GenBank/DDBJ whole genome shotgun (WGS) entry which is preliminary data.</text>
</comment>
<proteinExistence type="predicted"/>
<dbReference type="Gene3D" id="2.60.120.260">
    <property type="entry name" value="Galactose-binding domain-like"/>
    <property type="match status" value="1"/>
</dbReference>
<evidence type="ECO:0000313" key="1">
    <source>
        <dbReference type="EMBL" id="KAK8899207.1"/>
    </source>
</evidence>
<dbReference type="EMBL" id="JAPFFF010000001">
    <property type="protein sequence ID" value="KAK8899207.1"/>
    <property type="molecule type" value="Genomic_DNA"/>
</dbReference>
<organism evidence="1 2">
    <name type="scientific">Tritrichomonas musculus</name>
    <dbReference type="NCBI Taxonomy" id="1915356"/>
    <lineage>
        <taxon>Eukaryota</taxon>
        <taxon>Metamonada</taxon>
        <taxon>Parabasalia</taxon>
        <taxon>Tritrichomonadida</taxon>
        <taxon>Tritrichomonadidae</taxon>
        <taxon>Tritrichomonas</taxon>
    </lineage>
</organism>
<sequence length="459" mass="51793">MNIKYEFYNLFYWPNLHAKRLNITEFNLAGTWEDQSDDIGGSRSYSKEGTDRSATKRFRASKLWIYGTICKWHNSGTLSYGDHTGTVNEKNTSLDTDDLRKDCVLVYESDDLYDNAINTLTISIGAVTLTFNCIYYIEDPIPISVTLQTMHPAGTMDCNYNMGSTGVQNVGCNINQGLDESVNHRCGFVCSTNYGSFEYTFQGVKFALYGFYSPGNFRFDLILDDGSAEEINEYKSTTHNYALIYTSDELNDDSHTVKIKGKGEPFKLYKLAYWPSTIARRVNITDFPLSSSNNWLSQSDGIGGKRIYSKDSASVTAQKTIQCSKYWIVGTKCKWHHKMNVQFNNGEIIEVNEDFHRYDSTIVYTSEFFVLKSGNFKFIVVSTTVTLNCIYCIDEDPPPASPTPSISPLATPSISSTPIFTKSVLFSESNGFSLSNQFSQSSKFSNSTRRRASSIFIYL</sequence>
<evidence type="ECO:0000313" key="2">
    <source>
        <dbReference type="Proteomes" id="UP001470230"/>
    </source>
</evidence>
<accession>A0ABR2L8Z2</accession>
<protein>
    <submittedName>
        <fullName evidence="1">Uncharacterized protein</fullName>
    </submittedName>
</protein>